<accession>A0ABV7M1C7</accession>
<feature type="transmembrane region" description="Helical" evidence="2">
    <location>
        <begin position="73"/>
        <end position="90"/>
    </location>
</feature>
<dbReference type="EMBL" id="JBHRUH010000016">
    <property type="protein sequence ID" value="MFC3292666.1"/>
    <property type="molecule type" value="Genomic_DNA"/>
</dbReference>
<evidence type="ECO:0000256" key="2">
    <source>
        <dbReference type="SAM" id="Phobius"/>
    </source>
</evidence>
<organism evidence="3 4">
    <name type="scientific">Modicisalibacter luteus</name>
    <dbReference type="NCBI Taxonomy" id="453962"/>
    <lineage>
        <taxon>Bacteria</taxon>
        <taxon>Pseudomonadati</taxon>
        <taxon>Pseudomonadota</taxon>
        <taxon>Gammaproteobacteria</taxon>
        <taxon>Oceanospirillales</taxon>
        <taxon>Halomonadaceae</taxon>
        <taxon>Modicisalibacter</taxon>
    </lineage>
</organism>
<feature type="region of interest" description="Disordered" evidence="1">
    <location>
        <begin position="1"/>
        <end position="20"/>
    </location>
</feature>
<dbReference type="RefSeq" id="WP_019020334.1">
    <property type="nucleotide sequence ID" value="NZ_BMXD01000009.1"/>
</dbReference>
<proteinExistence type="predicted"/>
<keyword evidence="4" id="KW-1185">Reference proteome</keyword>
<protein>
    <submittedName>
        <fullName evidence="3">DUF4870 family protein</fullName>
    </submittedName>
</protein>
<comment type="caution">
    <text evidence="3">The sequence shown here is derived from an EMBL/GenBank/DDBJ whole genome shotgun (WGS) entry which is preliminary data.</text>
</comment>
<sequence>MTQTSPTSQEAQQERPQERQEDLTVPQVIYVLYLAGLITVNATMLIGVVMAYVYRGEAPRWLRAHYRYQIRTFWIGLTYSIAAFLLSLVAVGALAWPLLAIWLVVRCAIGLRNVRRRRSPPNPYSWLW</sequence>
<evidence type="ECO:0000256" key="1">
    <source>
        <dbReference type="SAM" id="MobiDB-lite"/>
    </source>
</evidence>
<gene>
    <name evidence="3" type="ORF">ACFOEI_11370</name>
</gene>
<feature type="transmembrane region" description="Helical" evidence="2">
    <location>
        <begin position="28"/>
        <end position="53"/>
    </location>
</feature>
<name>A0ABV7M1C7_9GAMM</name>
<evidence type="ECO:0000313" key="4">
    <source>
        <dbReference type="Proteomes" id="UP001595640"/>
    </source>
</evidence>
<evidence type="ECO:0000313" key="3">
    <source>
        <dbReference type="EMBL" id="MFC3292666.1"/>
    </source>
</evidence>
<dbReference type="Proteomes" id="UP001595640">
    <property type="component" value="Unassembled WGS sequence"/>
</dbReference>
<reference evidence="4" key="1">
    <citation type="journal article" date="2019" name="Int. J. Syst. Evol. Microbiol.">
        <title>The Global Catalogue of Microorganisms (GCM) 10K type strain sequencing project: providing services to taxonomists for standard genome sequencing and annotation.</title>
        <authorList>
            <consortium name="The Broad Institute Genomics Platform"/>
            <consortium name="The Broad Institute Genome Sequencing Center for Infectious Disease"/>
            <person name="Wu L."/>
            <person name="Ma J."/>
        </authorList>
    </citation>
    <scope>NUCLEOTIDE SEQUENCE [LARGE SCALE GENOMIC DNA]</scope>
    <source>
        <strain evidence="4">KCTC 12847</strain>
    </source>
</reference>
<keyword evidence="2" id="KW-1133">Transmembrane helix</keyword>
<keyword evidence="2" id="KW-0812">Transmembrane</keyword>
<keyword evidence="2" id="KW-0472">Membrane</keyword>